<accession>A0ABV7G6W2</accession>
<dbReference type="InterPro" id="IPR013078">
    <property type="entry name" value="His_Pase_superF_clade-1"/>
</dbReference>
<dbReference type="Pfam" id="PF00300">
    <property type="entry name" value="His_Phos_1"/>
    <property type="match status" value="1"/>
</dbReference>
<dbReference type="SUPFAM" id="SSF53254">
    <property type="entry name" value="Phosphoglycerate mutase-like"/>
    <property type="match status" value="1"/>
</dbReference>
<comment type="caution">
    <text evidence="1">The sequence shown here is derived from an EMBL/GenBank/DDBJ whole genome shotgun (WGS) entry which is preliminary data.</text>
</comment>
<dbReference type="Gene3D" id="3.40.50.1240">
    <property type="entry name" value="Phosphoglycerate mutase-like"/>
    <property type="match status" value="1"/>
</dbReference>
<evidence type="ECO:0000313" key="2">
    <source>
        <dbReference type="Proteomes" id="UP001595593"/>
    </source>
</evidence>
<dbReference type="Proteomes" id="UP001595593">
    <property type="component" value="Unassembled WGS sequence"/>
</dbReference>
<dbReference type="SMART" id="SM00855">
    <property type="entry name" value="PGAM"/>
    <property type="match status" value="1"/>
</dbReference>
<dbReference type="InterPro" id="IPR050275">
    <property type="entry name" value="PGM_Phosphatase"/>
</dbReference>
<dbReference type="RefSeq" id="WP_379599409.1">
    <property type="nucleotide sequence ID" value="NZ_JBHRTN010000026.1"/>
</dbReference>
<gene>
    <name evidence="1" type="ORF">ACFOD4_20220</name>
</gene>
<organism evidence="1 2">
    <name type="scientific">Teichococcus globiformis</name>
    <dbReference type="NCBI Taxonomy" id="2307229"/>
    <lineage>
        <taxon>Bacteria</taxon>
        <taxon>Pseudomonadati</taxon>
        <taxon>Pseudomonadota</taxon>
        <taxon>Alphaproteobacteria</taxon>
        <taxon>Acetobacterales</taxon>
        <taxon>Roseomonadaceae</taxon>
        <taxon>Roseomonas</taxon>
    </lineage>
</organism>
<dbReference type="EMBL" id="JBHRTN010000026">
    <property type="protein sequence ID" value="MFC3127396.1"/>
    <property type="molecule type" value="Genomic_DNA"/>
</dbReference>
<keyword evidence="2" id="KW-1185">Reference proteome</keyword>
<dbReference type="PANTHER" id="PTHR48100">
    <property type="entry name" value="BROAD-SPECIFICITY PHOSPHATASE YOR283W-RELATED"/>
    <property type="match status" value="1"/>
</dbReference>
<dbReference type="PANTHER" id="PTHR48100:SF1">
    <property type="entry name" value="HISTIDINE PHOSPHATASE FAMILY PROTEIN-RELATED"/>
    <property type="match status" value="1"/>
</dbReference>
<name>A0ABV7G6W2_9PROT</name>
<reference evidence="2" key="1">
    <citation type="journal article" date="2019" name="Int. J. Syst. Evol. Microbiol.">
        <title>The Global Catalogue of Microorganisms (GCM) 10K type strain sequencing project: providing services to taxonomists for standard genome sequencing and annotation.</title>
        <authorList>
            <consortium name="The Broad Institute Genomics Platform"/>
            <consortium name="The Broad Institute Genome Sequencing Center for Infectious Disease"/>
            <person name="Wu L."/>
            <person name="Ma J."/>
        </authorList>
    </citation>
    <scope>NUCLEOTIDE SEQUENCE [LARGE SCALE GENOMIC DNA]</scope>
    <source>
        <strain evidence="2">KCTC 52094</strain>
    </source>
</reference>
<proteinExistence type="predicted"/>
<sequence>MATTLFLVRHAAHSRVADTLCGRMPGVALSPPGQAQAEQIAQWLQDEQVNALYTSPLQRCQETAAPLARVLGLKPISDEALVEIDFGEWTGARFAALQNDSRWTRWNARRDDAAAPGGETMAAVRDRVAGRMAELAALYPEGRLLLVSHCDVIRAAMCHLLGLPMQGYERFEIAPGSLSTAVIWPGGGKVLSLNERPRQRIPAA</sequence>
<protein>
    <submittedName>
        <fullName evidence="1">Histidine phosphatase family protein</fullName>
    </submittedName>
</protein>
<evidence type="ECO:0000313" key="1">
    <source>
        <dbReference type="EMBL" id="MFC3127396.1"/>
    </source>
</evidence>
<dbReference type="InterPro" id="IPR029033">
    <property type="entry name" value="His_PPase_superfam"/>
</dbReference>
<dbReference type="CDD" id="cd07067">
    <property type="entry name" value="HP_PGM_like"/>
    <property type="match status" value="1"/>
</dbReference>